<protein>
    <submittedName>
        <fullName evidence="1">Uncharacterized protein</fullName>
    </submittedName>
</protein>
<name>A0ACB9ABB7_ARCLA</name>
<comment type="caution">
    <text evidence="1">The sequence shown here is derived from an EMBL/GenBank/DDBJ whole genome shotgun (WGS) entry which is preliminary data.</text>
</comment>
<accession>A0ACB9ABB7</accession>
<keyword evidence="2" id="KW-1185">Reference proteome</keyword>
<organism evidence="1 2">
    <name type="scientific">Arctium lappa</name>
    <name type="common">Greater burdock</name>
    <name type="synonym">Lappa major</name>
    <dbReference type="NCBI Taxonomy" id="4217"/>
    <lineage>
        <taxon>Eukaryota</taxon>
        <taxon>Viridiplantae</taxon>
        <taxon>Streptophyta</taxon>
        <taxon>Embryophyta</taxon>
        <taxon>Tracheophyta</taxon>
        <taxon>Spermatophyta</taxon>
        <taxon>Magnoliopsida</taxon>
        <taxon>eudicotyledons</taxon>
        <taxon>Gunneridae</taxon>
        <taxon>Pentapetalae</taxon>
        <taxon>asterids</taxon>
        <taxon>campanulids</taxon>
        <taxon>Asterales</taxon>
        <taxon>Asteraceae</taxon>
        <taxon>Carduoideae</taxon>
        <taxon>Cardueae</taxon>
        <taxon>Arctiinae</taxon>
        <taxon>Arctium</taxon>
    </lineage>
</organism>
<gene>
    <name evidence="1" type="ORF">L6452_25397</name>
</gene>
<reference evidence="2" key="1">
    <citation type="journal article" date="2022" name="Mol. Ecol. Resour.">
        <title>The genomes of chicory, endive, great burdock and yacon provide insights into Asteraceae palaeo-polyploidization history and plant inulin production.</title>
        <authorList>
            <person name="Fan W."/>
            <person name="Wang S."/>
            <person name="Wang H."/>
            <person name="Wang A."/>
            <person name="Jiang F."/>
            <person name="Liu H."/>
            <person name="Zhao H."/>
            <person name="Xu D."/>
            <person name="Zhang Y."/>
        </authorList>
    </citation>
    <scope>NUCLEOTIDE SEQUENCE [LARGE SCALE GENOMIC DNA]</scope>
    <source>
        <strain evidence="2">cv. Niubang</strain>
    </source>
</reference>
<sequence>MGTIQRDPIVKNVLKNLCCSYGWCYGVFWSFEQPNSIFLTMQDTYYEEKFASFIEDLRLQVPMLGGGIIGQAAFTKKHQWISLENPNRRLQDSSNSIWDMFLDDSEFHCQFSSGIKTIAAIPVEPQGVVQFGSTEKIMETSEFVNQTKRLFQEIVNVRALEIAPCSSGNTQSCPSNGLFPYLISSEDAYFKDSSLEPACSSVGPSRSCSFSSNSQAMLHDRNEPVTWLQPNNLFPFQESLASESRNLESWNAFPTQCNNSLPLTNKHQDLLDFGIPDEILQTGDFDISQWIPPSPVQTNDLISQTEELVHTTSEEKTGDFVCSAVSGNTGNWGGVLMPVNNGSHLNFHSYKSIKHVGNNDSNALGPRKGLFSELGIEKLLEGLSCTSNATWPSCIEDRVSSAVKRMKTGNSTSSLQPVVYDSLEGKKDAMPKSEPGLWMANAYSMNCLSQVSQAKKEVEPHKATVKKAKPGTRPRPKDRQQILDRMAELRELIPNGDKMSIDCLLDRTIKHMLFLQSVTKHADRVKQADEPKNYKDKDPSSNGATWACELGNQTMVCPLIVEDLSTPGHMLIEMLCEEQGFFLEMVGVIRGFGLIILNGVMEVRDKIWARFIVEAEAKRHVTRHEVFSALVRLLQVTCLKDNQAPDKVIEATNPLLDSYQQSLVQSLPETEYCINL</sequence>
<dbReference type="EMBL" id="CM042054">
    <property type="protein sequence ID" value="KAI3707142.1"/>
    <property type="molecule type" value="Genomic_DNA"/>
</dbReference>
<dbReference type="Proteomes" id="UP001055879">
    <property type="component" value="Linkage Group LG08"/>
</dbReference>
<evidence type="ECO:0000313" key="1">
    <source>
        <dbReference type="EMBL" id="KAI3707142.1"/>
    </source>
</evidence>
<evidence type="ECO:0000313" key="2">
    <source>
        <dbReference type="Proteomes" id="UP001055879"/>
    </source>
</evidence>
<proteinExistence type="predicted"/>
<reference evidence="1 2" key="2">
    <citation type="journal article" date="2022" name="Mol. Ecol. Resour.">
        <title>The genomes of chicory, endive, great burdock and yacon provide insights into Asteraceae paleo-polyploidization history and plant inulin production.</title>
        <authorList>
            <person name="Fan W."/>
            <person name="Wang S."/>
            <person name="Wang H."/>
            <person name="Wang A."/>
            <person name="Jiang F."/>
            <person name="Liu H."/>
            <person name="Zhao H."/>
            <person name="Xu D."/>
            <person name="Zhang Y."/>
        </authorList>
    </citation>
    <scope>NUCLEOTIDE SEQUENCE [LARGE SCALE GENOMIC DNA]</scope>
    <source>
        <strain evidence="2">cv. Niubang</strain>
    </source>
</reference>